<keyword evidence="7 14" id="KW-0378">Hydrolase</keyword>
<gene>
    <name evidence="19" type="ORF">RINTHH_19690</name>
</gene>
<feature type="site" description="Transition state stabilizer" evidence="17">
    <location>
        <position position="391"/>
    </location>
</feature>
<evidence type="ECO:0000256" key="1">
    <source>
        <dbReference type="ARBA" id="ARBA00004496"/>
    </source>
</evidence>
<evidence type="ECO:0000313" key="20">
    <source>
        <dbReference type="Proteomes" id="UP000053051"/>
    </source>
</evidence>
<feature type="binding site" evidence="16">
    <location>
        <begin position="390"/>
        <end position="395"/>
    </location>
    <ligand>
        <name>substrate</name>
    </ligand>
</feature>
<evidence type="ECO:0000259" key="18">
    <source>
        <dbReference type="SMART" id="SM00642"/>
    </source>
</evidence>
<dbReference type="InterPro" id="IPR044901">
    <property type="entry name" value="Trehalose_TreZ_E-set_sf"/>
</dbReference>
<dbReference type="SUPFAM" id="SSF81296">
    <property type="entry name" value="E set domains"/>
    <property type="match status" value="1"/>
</dbReference>
<dbReference type="Gene3D" id="3.20.20.80">
    <property type="entry name" value="Glycosidases"/>
    <property type="match status" value="1"/>
</dbReference>
<protein>
    <recommendedName>
        <fullName evidence="5 13">Malto-oligosyltrehalose trehalohydrolase</fullName>
        <shortName evidence="14">MTHase</shortName>
        <ecNumber evidence="4 13">3.2.1.141</ecNumber>
    </recommendedName>
    <alternativeName>
        <fullName evidence="11 14">4-alpha-D-((1-&gt;4)-alpha-D-glucano)trehalose trehalohydrolase</fullName>
    </alternativeName>
    <alternativeName>
        <fullName evidence="10 14">Maltooligosyl trehalose trehalohydrolase</fullName>
    </alternativeName>
</protein>
<dbReference type="InterPro" id="IPR014756">
    <property type="entry name" value="Ig_E-set"/>
</dbReference>
<comment type="pathway">
    <text evidence="2 14">Glycan biosynthesis; trehalose biosynthesis.</text>
</comment>
<dbReference type="CDD" id="cd11325">
    <property type="entry name" value="AmyAc_GTHase"/>
    <property type="match status" value="1"/>
</dbReference>
<evidence type="ECO:0000256" key="12">
    <source>
        <dbReference type="ARBA" id="ARBA00034013"/>
    </source>
</evidence>
<dbReference type="RefSeq" id="WP_008235514.1">
    <property type="nucleotide sequence ID" value="NZ_CAIY01000080.1"/>
</dbReference>
<evidence type="ECO:0000256" key="7">
    <source>
        <dbReference type="ARBA" id="ARBA00022801"/>
    </source>
</evidence>
<dbReference type="EMBL" id="CAIY01000080">
    <property type="protein sequence ID" value="CCH68124.1"/>
    <property type="molecule type" value="Genomic_DNA"/>
</dbReference>
<dbReference type="Gene3D" id="1.10.10.760">
    <property type="entry name" value="E-set domains of sugar-utilizing enzymes"/>
    <property type="match status" value="1"/>
</dbReference>
<dbReference type="InterPro" id="IPR012768">
    <property type="entry name" value="Trehalose_TreZ"/>
</dbReference>
<evidence type="ECO:0000256" key="14">
    <source>
        <dbReference type="PIRNR" id="PIRNR006337"/>
    </source>
</evidence>
<dbReference type="NCBIfam" id="TIGR02402">
    <property type="entry name" value="trehalose_TreZ"/>
    <property type="match status" value="1"/>
</dbReference>
<dbReference type="EC" id="3.2.1.141" evidence="4 13"/>
<dbReference type="GO" id="GO:0005992">
    <property type="term" value="P:trehalose biosynthetic process"/>
    <property type="evidence" value="ECO:0007669"/>
    <property type="project" value="UniProtKB-UniRule"/>
</dbReference>
<dbReference type="Pfam" id="PF00128">
    <property type="entry name" value="Alpha-amylase"/>
    <property type="match status" value="1"/>
</dbReference>
<evidence type="ECO:0000256" key="9">
    <source>
        <dbReference type="ARBA" id="ARBA00023295"/>
    </source>
</evidence>
<dbReference type="InterPro" id="IPR017853">
    <property type="entry name" value="GH"/>
</dbReference>
<evidence type="ECO:0000256" key="10">
    <source>
        <dbReference type="ARBA" id="ARBA00032057"/>
    </source>
</evidence>
<keyword evidence="6" id="KW-0963">Cytoplasm</keyword>
<evidence type="ECO:0000256" key="11">
    <source>
        <dbReference type="ARBA" id="ARBA00033284"/>
    </source>
</evidence>
<evidence type="ECO:0000256" key="13">
    <source>
        <dbReference type="NCBIfam" id="TIGR02402"/>
    </source>
</evidence>
<comment type="similarity">
    <text evidence="3 14">Belongs to the glycosyl hydrolase 13 family.</text>
</comment>
<evidence type="ECO:0000256" key="8">
    <source>
        <dbReference type="ARBA" id="ARBA00023277"/>
    </source>
</evidence>
<keyword evidence="8" id="KW-0119">Carbohydrate metabolism</keyword>
<accession>M1WTI0</accession>
<dbReference type="AlphaFoldDB" id="M1WTI0"/>
<sequence>MHLGSEYLGDGTCKFALWAPLVKHVAVHIISPKDRIVPLTRDKWGYWYVKLIGLEPGSLYCYQINKEVEIPDPASNYQPYGVHGASQVIDHNDFQWSDMQWQGIPLEKMVIYELHIGTFTSEGTFDAVIPRIQELSSLGINTIEIMPVAQFPGERNWGYDGVYPYGVQNSYGGVNGLKRLVNSCHQQGIAVILDVVYNHLGPEGNYLWGLGGYFTNKYRTPWGSAINYDDAYSYGVRKYFTQNVIYWLQEYHIDALRLDAIHAIYDCGVRHILQEISEIVAEFSQRDNRKRYLIAESDLNDPKILLRSSGFSGYGIHAQWSDDFHHSLHSLLTGEKQGYYEDFGSLENLATAYTDTFVFAGNYSTYRKRYHGSETIGCESSQFVIYAQNHDQVGNRMMGDRFSHLLPFPALKLAAAATILSPYIPMLFMGEEYGETAPFLYFTSHSDARVVEAVCQGRQEEFEAFHTQGEIPNPQAIETMIKSQLNWEQRHQDKQGILWLFYQKLIKLRSQIPALASLDKHKLGVKVIHPQKALRLKRSYGMNQVIYWMNFNQQNITVKEILPNGYWKKLLDSADTQWGGDGSAVNHILIGNIQQELVLGPYSIILYESQEKMAS</sequence>
<dbReference type="InterPro" id="IPR006047">
    <property type="entry name" value="GH13_cat_dom"/>
</dbReference>
<feature type="active site" description="Proton donor" evidence="15">
    <location>
        <position position="296"/>
    </location>
</feature>
<evidence type="ECO:0000256" key="15">
    <source>
        <dbReference type="PIRSR" id="PIRSR006337-1"/>
    </source>
</evidence>
<evidence type="ECO:0000256" key="6">
    <source>
        <dbReference type="ARBA" id="ARBA00022490"/>
    </source>
</evidence>
<feature type="binding site" evidence="16">
    <location>
        <begin position="322"/>
        <end position="326"/>
    </location>
    <ligand>
        <name>substrate</name>
    </ligand>
</feature>
<dbReference type="CDD" id="cd02853">
    <property type="entry name" value="E_set_MTHase_like_N"/>
    <property type="match status" value="1"/>
</dbReference>
<keyword evidence="20" id="KW-1185">Reference proteome</keyword>
<comment type="caution">
    <text evidence="19">The sequence shown here is derived from an EMBL/GenBank/DDBJ whole genome shotgun (WGS) entry which is preliminary data.</text>
</comment>
<dbReference type="OrthoDB" id="434929at2"/>
<evidence type="ECO:0000256" key="5">
    <source>
        <dbReference type="ARBA" id="ARBA00015938"/>
    </source>
</evidence>
<reference evidence="19 20" key="1">
    <citation type="submission" date="2012-05" db="EMBL/GenBank/DDBJ databases">
        <authorList>
            <person name="Hilton J."/>
        </authorList>
    </citation>
    <scope>NUCLEOTIDE SEQUENCE [LARGE SCALE GENOMIC DNA]</scope>
    <source>
        <strain evidence="19 20">HH01</strain>
    </source>
</reference>
<feature type="domain" description="Glycosyl hydrolase family 13 catalytic" evidence="18">
    <location>
        <begin position="113"/>
        <end position="509"/>
    </location>
</feature>
<name>M1WTI0_9NOST</name>
<dbReference type="PANTHER" id="PTHR43651">
    <property type="entry name" value="1,4-ALPHA-GLUCAN-BRANCHING ENZYME"/>
    <property type="match status" value="1"/>
</dbReference>
<evidence type="ECO:0000313" key="19">
    <source>
        <dbReference type="EMBL" id="CCH68124.1"/>
    </source>
</evidence>
<proteinExistence type="inferred from homology"/>
<dbReference type="SMART" id="SM00642">
    <property type="entry name" value="Aamy"/>
    <property type="match status" value="1"/>
</dbReference>
<dbReference type="GO" id="GO:0033942">
    <property type="term" value="F:4-alpha-D-(1-&gt;4)-alpha-D-glucanotrehalose trehalohydrolase activity"/>
    <property type="evidence" value="ECO:0007669"/>
    <property type="project" value="UniProtKB-EC"/>
</dbReference>
<comment type="subcellular location">
    <subcellularLocation>
        <location evidence="1 15">Cytoplasm</location>
    </subcellularLocation>
</comment>
<dbReference type="SUPFAM" id="SSF51445">
    <property type="entry name" value="(Trans)glycosidases"/>
    <property type="match status" value="1"/>
</dbReference>
<dbReference type="PIRSF" id="PIRSF006337">
    <property type="entry name" value="Trehalose_TreZ"/>
    <property type="match status" value="1"/>
</dbReference>
<organism evidence="19 20">
    <name type="scientific">Richelia intracellularis HH01</name>
    <dbReference type="NCBI Taxonomy" id="1165094"/>
    <lineage>
        <taxon>Bacteria</taxon>
        <taxon>Bacillati</taxon>
        <taxon>Cyanobacteriota</taxon>
        <taxon>Cyanophyceae</taxon>
        <taxon>Nostocales</taxon>
        <taxon>Nostocaceae</taxon>
        <taxon>Richelia</taxon>
    </lineage>
</organism>
<evidence type="ECO:0000256" key="16">
    <source>
        <dbReference type="PIRSR" id="PIRSR006337-2"/>
    </source>
</evidence>
<dbReference type="PANTHER" id="PTHR43651:SF11">
    <property type="entry name" value="MALTO-OLIGOSYLTREHALOSE TREHALOHYDROLASE"/>
    <property type="match status" value="1"/>
</dbReference>
<feature type="active site" description="Nucleophile" evidence="15">
    <location>
        <position position="259"/>
    </location>
</feature>
<dbReference type="Gene3D" id="2.60.40.10">
    <property type="entry name" value="Immunoglobulins"/>
    <property type="match status" value="1"/>
</dbReference>
<feature type="binding site" evidence="16">
    <location>
        <begin position="257"/>
        <end position="262"/>
    </location>
    <ligand>
        <name>substrate</name>
    </ligand>
</feature>
<evidence type="ECO:0000256" key="4">
    <source>
        <dbReference type="ARBA" id="ARBA00012268"/>
    </source>
</evidence>
<evidence type="ECO:0000256" key="3">
    <source>
        <dbReference type="ARBA" id="ARBA00008061"/>
    </source>
</evidence>
<reference evidence="20" key="2">
    <citation type="submission" date="2016-01" db="EMBL/GenBank/DDBJ databases">
        <title>Diatom-associated endosymboitic cyanobacterium lacks core nitrogen metabolism enzymes.</title>
        <authorList>
            <person name="Hilton J.A."/>
            <person name="Foster R.A."/>
            <person name="Tripp H.J."/>
            <person name="Carter B.J."/>
            <person name="Zehr J.P."/>
            <person name="Villareal T.A."/>
        </authorList>
    </citation>
    <scope>NUCLEOTIDE SEQUENCE [LARGE SCALE GENOMIC DNA]</scope>
    <source>
        <strain evidence="20">HH01</strain>
    </source>
</reference>
<evidence type="ECO:0000256" key="17">
    <source>
        <dbReference type="PIRSR" id="PIRSR006337-3"/>
    </source>
</evidence>
<dbReference type="STRING" id="1165094.RINTHH_19690"/>
<evidence type="ECO:0000256" key="2">
    <source>
        <dbReference type="ARBA" id="ARBA00005199"/>
    </source>
</evidence>
<keyword evidence="9 14" id="KW-0326">Glycosidase</keyword>
<dbReference type="InterPro" id="IPR013783">
    <property type="entry name" value="Ig-like_fold"/>
</dbReference>
<dbReference type="UniPathway" id="UPA00299"/>
<dbReference type="GO" id="GO:0005737">
    <property type="term" value="C:cytoplasm"/>
    <property type="evidence" value="ECO:0007669"/>
    <property type="project" value="UniProtKB-SubCell"/>
</dbReference>
<comment type="catalytic activity">
    <reaction evidence="12 14">
        <text>hydrolysis of (1-&gt;4)-alpha-D-glucosidic linkage in 4-alpha-D-[(1-&gt;4)-alpha-D-glucanosyl]n trehalose to yield trehalose and (1-&gt;4)-alpha-D-glucan.</text>
        <dbReference type="EC" id="3.2.1.141"/>
    </reaction>
</comment>
<dbReference type="Proteomes" id="UP000053051">
    <property type="component" value="Unassembled WGS sequence"/>
</dbReference>